<dbReference type="eggNOG" id="COG0017">
    <property type="taxonomic scope" value="Bacteria"/>
</dbReference>
<evidence type="ECO:0000256" key="2">
    <source>
        <dbReference type="ARBA" id="ARBA00022598"/>
    </source>
</evidence>
<keyword evidence="2 7" id="KW-0436">Ligase</keyword>
<keyword evidence="7" id="KW-0963">Cytoplasm</keyword>
<evidence type="ECO:0000256" key="1">
    <source>
        <dbReference type="ARBA" id="ARBA00008226"/>
    </source>
</evidence>
<comment type="subunit">
    <text evidence="7">Homodimer.</text>
</comment>
<dbReference type="Gene3D" id="2.40.50.140">
    <property type="entry name" value="Nucleic acid-binding proteins"/>
    <property type="match status" value="1"/>
</dbReference>
<dbReference type="GO" id="GO:0003676">
    <property type="term" value="F:nucleic acid binding"/>
    <property type="evidence" value="ECO:0007669"/>
    <property type="project" value="InterPro"/>
</dbReference>
<dbReference type="InterPro" id="IPR004364">
    <property type="entry name" value="Aa-tRNA-synt_II"/>
</dbReference>
<keyword evidence="6 7" id="KW-0030">Aminoacyl-tRNA synthetase</keyword>
<dbReference type="RefSeq" id="WP_007059840.1">
    <property type="nucleotide sequence ID" value="NZ_ACVI01000011.1"/>
</dbReference>
<dbReference type="PROSITE" id="PS50862">
    <property type="entry name" value="AA_TRNA_LIGASE_II"/>
    <property type="match status" value="1"/>
</dbReference>
<evidence type="ECO:0000259" key="8">
    <source>
        <dbReference type="PROSITE" id="PS50862"/>
    </source>
</evidence>
<gene>
    <name evidence="7" type="primary">asnS</name>
    <name evidence="9" type="ORF">CcarbDRAFT_0955</name>
</gene>
<dbReference type="GO" id="GO:0004816">
    <property type="term" value="F:asparagine-tRNA ligase activity"/>
    <property type="evidence" value="ECO:0007669"/>
    <property type="project" value="UniProtKB-UniRule"/>
</dbReference>
<evidence type="ECO:0000256" key="4">
    <source>
        <dbReference type="ARBA" id="ARBA00022840"/>
    </source>
</evidence>
<keyword evidence="4 7" id="KW-0067">ATP-binding</keyword>
<dbReference type="GO" id="GO:0005524">
    <property type="term" value="F:ATP binding"/>
    <property type="evidence" value="ECO:0007669"/>
    <property type="project" value="UniProtKB-UniRule"/>
</dbReference>
<evidence type="ECO:0000256" key="6">
    <source>
        <dbReference type="ARBA" id="ARBA00023146"/>
    </source>
</evidence>
<comment type="similarity">
    <text evidence="1 7">Belongs to the class-II aminoacyl-tRNA synthetase family.</text>
</comment>
<evidence type="ECO:0000313" key="10">
    <source>
        <dbReference type="Proteomes" id="UP000004198"/>
    </source>
</evidence>
<dbReference type="GO" id="GO:0140096">
    <property type="term" value="F:catalytic activity, acting on a protein"/>
    <property type="evidence" value="ECO:0007669"/>
    <property type="project" value="UniProtKB-ARBA"/>
</dbReference>
<dbReference type="CDD" id="cd04318">
    <property type="entry name" value="EcAsnRS_like_N"/>
    <property type="match status" value="1"/>
</dbReference>
<dbReference type="AlphaFoldDB" id="C6PQ88"/>
<dbReference type="STRING" id="536227.Ccar_20375"/>
<comment type="subcellular location">
    <subcellularLocation>
        <location evidence="7">Cytoplasm</location>
    </subcellularLocation>
</comment>
<keyword evidence="3 7" id="KW-0547">Nucleotide-binding</keyword>
<evidence type="ECO:0000256" key="7">
    <source>
        <dbReference type="HAMAP-Rule" id="MF_00534"/>
    </source>
</evidence>
<dbReference type="Proteomes" id="UP000004198">
    <property type="component" value="Unassembled WGS sequence"/>
</dbReference>
<dbReference type="PANTHER" id="PTHR22594:SF34">
    <property type="entry name" value="ASPARAGINE--TRNA LIGASE, MITOCHONDRIAL-RELATED"/>
    <property type="match status" value="1"/>
</dbReference>
<dbReference type="HAMAP" id="MF_00534">
    <property type="entry name" value="Asn_tRNA_synth"/>
    <property type="match status" value="1"/>
</dbReference>
<keyword evidence="5 7" id="KW-0648">Protein biosynthesis</keyword>
<evidence type="ECO:0000256" key="5">
    <source>
        <dbReference type="ARBA" id="ARBA00022917"/>
    </source>
</evidence>
<dbReference type="GO" id="GO:0006421">
    <property type="term" value="P:asparaginyl-tRNA aminoacylation"/>
    <property type="evidence" value="ECO:0007669"/>
    <property type="project" value="UniProtKB-UniRule"/>
</dbReference>
<dbReference type="NCBIfam" id="TIGR00457">
    <property type="entry name" value="asnS"/>
    <property type="match status" value="1"/>
</dbReference>
<dbReference type="OrthoDB" id="9762036at2"/>
<accession>C6PQ88</accession>
<sequence>MKITLVKSLYRETENFSNKPVKISGWVRTVRDSKSFGFIEINDGSFFKNIQVVFDDSLENFKDVTKLAISSSLSVEGTIVLTPGSKQPFEMKATKITVEGKSSSDYPLQKKRHSLEYLRTIAHLRPRSNTFSAVFRVRSVAAFAVHKFFQEKGFVYANTPLITGSDCEGAGEMFRLTTLDLENVPKDENGKVDYSKDFFGKETNLTVSGQLSAETFALAFRNVYTFGPTFRAENSNTARHAAEFWMIEPEMAFAELKDYMDIAEDLVKYIIKYVLANAPEEMEFFNSFIDKGLFDRLDNVANSDFGRISYTEAVDILKKSGHEFQYPVEWGIDLQTEHERYLTEKVFKKPIFVTDYPKDIKAFYMRANEDGKTVAAADLLVPGVGEIVGGSQREERLDILEKRIDEMGLSKEDYWWYLELRKYGETKHSGFGLGFERILMYITGMSNIRDVIPFPRTTGSAEF</sequence>
<dbReference type="Gene3D" id="3.30.930.10">
    <property type="entry name" value="Bira Bifunctional Protein, Domain 2"/>
    <property type="match status" value="1"/>
</dbReference>
<keyword evidence="10" id="KW-1185">Reference proteome</keyword>
<protein>
    <recommendedName>
        <fullName evidence="7">Asparagine--tRNA ligase</fullName>
        <ecNumber evidence="7">6.1.1.22</ecNumber>
    </recommendedName>
    <alternativeName>
        <fullName evidence="7">Asparaginyl-tRNA synthetase</fullName>
        <shortName evidence="7">AsnRS</shortName>
    </alternativeName>
</protein>
<evidence type="ECO:0000256" key="3">
    <source>
        <dbReference type="ARBA" id="ARBA00022741"/>
    </source>
</evidence>
<dbReference type="PRINTS" id="PR01042">
    <property type="entry name" value="TRNASYNTHASP"/>
</dbReference>
<dbReference type="EC" id="6.1.1.22" evidence="7"/>
<name>C6PQ88_9CLOT</name>
<dbReference type="PANTHER" id="PTHR22594">
    <property type="entry name" value="ASPARTYL/LYSYL-TRNA SYNTHETASE"/>
    <property type="match status" value="1"/>
</dbReference>
<evidence type="ECO:0000313" key="9">
    <source>
        <dbReference type="EMBL" id="EET88558.1"/>
    </source>
</evidence>
<dbReference type="EMBL" id="ACVI01000011">
    <property type="protein sequence ID" value="EET88558.1"/>
    <property type="molecule type" value="Genomic_DNA"/>
</dbReference>
<dbReference type="InterPro" id="IPR012340">
    <property type="entry name" value="NA-bd_OB-fold"/>
</dbReference>
<proteinExistence type="inferred from homology"/>
<feature type="domain" description="Aminoacyl-transfer RNA synthetases class-II family profile" evidence="8">
    <location>
        <begin position="144"/>
        <end position="453"/>
    </location>
</feature>
<dbReference type="GO" id="GO:0016740">
    <property type="term" value="F:transferase activity"/>
    <property type="evidence" value="ECO:0007669"/>
    <property type="project" value="UniProtKB-ARBA"/>
</dbReference>
<dbReference type="PATRIC" id="fig|536227.13.peg.4250"/>
<dbReference type="SUPFAM" id="SSF50249">
    <property type="entry name" value="Nucleic acid-binding proteins"/>
    <property type="match status" value="1"/>
</dbReference>
<dbReference type="FunFam" id="3.30.930.10:FF:000016">
    <property type="entry name" value="Asparagine--tRNA ligase"/>
    <property type="match status" value="1"/>
</dbReference>
<dbReference type="Pfam" id="PF00152">
    <property type="entry name" value="tRNA-synt_2"/>
    <property type="match status" value="1"/>
</dbReference>
<dbReference type="InterPro" id="IPR004522">
    <property type="entry name" value="Asn-tRNA-ligase"/>
</dbReference>
<dbReference type="CDD" id="cd00776">
    <property type="entry name" value="AsxRS_core"/>
    <property type="match status" value="1"/>
</dbReference>
<dbReference type="Pfam" id="PF01336">
    <property type="entry name" value="tRNA_anti-codon"/>
    <property type="match status" value="1"/>
</dbReference>
<dbReference type="InterPro" id="IPR006195">
    <property type="entry name" value="aa-tRNA-synth_II"/>
</dbReference>
<organism evidence="9 10">
    <name type="scientific">Clostridium carboxidivorans P7</name>
    <dbReference type="NCBI Taxonomy" id="536227"/>
    <lineage>
        <taxon>Bacteria</taxon>
        <taxon>Bacillati</taxon>
        <taxon>Bacillota</taxon>
        <taxon>Clostridia</taxon>
        <taxon>Eubacteriales</taxon>
        <taxon>Clostridiaceae</taxon>
        <taxon>Clostridium</taxon>
    </lineage>
</organism>
<dbReference type="InterPro" id="IPR002312">
    <property type="entry name" value="Asp/Asn-tRNA-synth_IIb"/>
</dbReference>
<dbReference type="InterPro" id="IPR004365">
    <property type="entry name" value="NA-bd_OB_tRNA"/>
</dbReference>
<reference evidence="9 10" key="1">
    <citation type="submission" date="2009-06" db="EMBL/GenBank/DDBJ databases">
        <title>The draft genome of Clostridium carboxidivorans P7.</title>
        <authorList>
            <consortium name="US DOE Joint Genome Institute (JGI-PGF)"/>
            <person name="Lucas S."/>
            <person name="Copeland A."/>
            <person name="Lapidus A."/>
            <person name="Glavina del Rio T."/>
            <person name="Tice H."/>
            <person name="Bruce D."/>
            <person name="Goodwin L."/>
            <person name="Pitluck S."/>
            <person name="Larimer F."/>
            <person name="Land M.L."/>
            <person name="Hauser L."/>
            <person name="Hemme C.L."/>
        </authorList>
    </citation>
    <scope>NUCLEOTIDE SEQUENCE [LARGE SCALE GENOMIC DNA]</scope>
    <source>
        <strain evidence="9 10">P7</strain>
    </source>
</reference>
<dbReference type="InterPro" id="IPR045864">
    <property type="entry name" value="aa-tRNA-synth_II/BPL/LPL"/>
</dbReference>
<dbReference type="NCBIfam" id="NF003037">
    <property type="entry name" value="PRK03932.1"/>
    <property type="match status" value="1"/>
</dbReference>
<comment type="caution">
    <text evidence="9">The sequence shown here is derived from an EMBL/GenBank/DDBJ whole genome shotgun (WGS) entry which is preliminary data.</text>
</comment>
<dbReference type="SUPFAM" id="SSF55681">
    <property type="entry name" value="Class II aaRS and biotin synthetases"/>
    <property type="match status" value="1"/>
</dbReference>
<comment type="catalytic activity">
    <reaction evidence="7">
        <text>tRNA(Asn) + L-asparagine + ATP = L-asparaginyl-tRNA(Asn) + AMP + diphosphate + H(+)</text>
        <dbReference type="Rhea" id="RHEA:11180"/>
        <dbReference type="Rhea" id="RHEA-COMP:9659"/>
        <dbReference type="Rhea" id="RHEA-COMP:9674"/>
        <dbReference type="ChEBI" id="CHEBI:15378"/>
        <dbReference type="ChEBI" id="CHEBI:30616"/>
        <dbReference type="ChEBI" id="CHEBI:33019"/>
        <dbReference type="ChEBI" id="CHEBI:58048"/>
        <dbReference type="ChEBI" id="CHEBI:78442"/>
        <dbReference type="ChEBI" id="CHEBI:78515"/>
        <dbReference type="ChEBI" id="CHEBI:456215"/>
        <dbReference type="EC" id="6.1.1.22"/>
    </reaction>
</comment>
<dbReference type="KEGG" id="cck:Ccar_20375"/>
<dbReference type="GO" id="GO:0005737">
    <property type="term" value="C:cytoplasm"/>
    <property type="evidence" value="ECO:0007669"/>
    <property type="project" value="UniProtKB-SubCell"/>
</dbReference>